<feature type="compositionally biased region" description="Gly residues" evidence="2">
    <location>
        <begin position="30"/>
        <end position="43"/>
    </location>
</feature>
<dbReference type="GO" id="GO:0008017">
    <property type="term" value="F:microtubule binding"/>
    <property type="evidence" value="ECO:0007669"/>
    <property type="project" value="TreeGrafter"/>
</dbReference>
<evidence type="ECO:0000313" key="3">
    <source>
        <dbReference type="EMBL" id="MBW92768.1"/>
    </source>
</evidence>
<dbReference type="PANTHER" id="PTHR31807:SF38">
    <property type="entry name" value="QWRF MOTIF-CONTAINING PROTEIN 9"/>
    <property type="match status" value="1"/>
</dbReference>
<comment type="similarity">
    <text evidence="1">Belongs to the QWRF family.</text>
</comment>
<evidence type="ECO:0000256" key="1">
    <source>
        <dbReference type="ARBA" id="ARBA00010016"/>
    </source>
</evidence>
<name>A0A2P2JH24_RHIMU</name>
<proteinExistence type="inferred from homology"/>
<sequence>MNLEKLNRSDLLSDLPMASDSESVSSGSTSEGGGNACGGGGQAQRGRRGIVVAARFWQETNSRHRRQTDPGSPVSKTTGLKGPAPPKLVEPKRLGTDAPVSSPKGIVNSRGQISPVRRGAIQAVSPAKFGSPTSTVSPMRGISPSRARNMVGGVVSSNLINTIGTPSILSFTADIRREKIGVNRIVEVHLLRILYNQLLQWRFVNARADAASSAQRLKAEKSLFDACITISKLRESVRAKRTEVQWLRQNLKLISILKGQMIYLEELELMDQEYSRSLSGAIEALQASTLHLPVVGGARADIHNVKDAICSAVDVMQAMASAICLLLSKVGEVNSLVGELANVTRKERVMLDQCKVLLSAIMAMQVKEFTLRTHILQLNTYLEA</sequence>
<protein>
    <recommendedName>
        <fullName evidence="4">QWRF motif-containing protein 2</fullName>
    </recommendedName>
</protein>
<feature type="compositionally biased region" description="Low complexity" evidence="2">
    <location>
        <begin position="19"/>
        <end position="29"/>
    </location>
</feature>
<accession>A0A2P2JH24</accession>
<dbReference type="InterPro" id="IPR007573">
    <property type="entry name" value="QWRF"/>
</dbReference>
<reference evidence="3" key="1">
    <citation type="submission" date="2018-02" db="EMBL/GenBank/DDBJ databases">
        <title>Rhizophora mucronata_Transcriptome.</title>
        <authorList>
            <person name="Meera S.P."/>
            <person name="Sreeshan A."/>
            <person name="Augustine A."/>
        </authorList>
    </citation>
    <scope>NUCLEOTIDE SEQUENCE</scope>
    <source>
        <tissue evidence="3">Leaf</tissue>
    </source>
</reference>
<dbReference type="EMBL" id="GGEC01012285">
    <property type="protein sequence ID" value="MBW92768.1"/>
    <property type="molecule type" value="Transcribed_RNA"/>
</dbReference>
<organism evidence="3">
    <name type="scientific">Rhizophora mucronata</name>
    <name type="common">Asiatic mangrove</name>
    <dbReference type="NCBI Taxonomy" id="61149"/>
    <lineage>
        <taxon>Eukaryota</taxon>
        <taxon>Viridiplantae</taxon>
        <taxon>Streptophyta</taxon>
        <taxon>Embryophyta</taxon>
        <taxon>Tracheophyta</taxon>
        <taxon>Spermatophyta</taxon>
        <taxon>Magnoliopsida</taxon>
        <taxon>eudicotyledons</taxon>
        <taxon>Gunneridae</taxon>
        <taxon>Pentapetalae</taxon>
        <taxon>rosids</taxon>
        <taxon>fabids</taxon>
        <taxon>Malpighiales</taxon>
        <taxon>Rhizophoraceae</taxon>
        <taxon>Rhizophora</taxon>
    </lineage>
</organism>
<dbReference type="PANTHER" id="PTHR31807">
    <property type="entry name" value="AUGMIN FAMILY MEMBER"/>
    <property type="match status" value="1"/>
</dbReference>
<dbReference type="Pfam" id="PF04484">
    <property type="entry name" value="QWRF"/>
    <property type="match status" value="1"/>
</dbReference>
<dbReference type="AlphaFoldDB" id="A0A2P2JH24"/>
<evidence type="ECO:0000256" key="2">
    <source>
        <dbReference type="SAM" id="MobiDB-lite"/>
    </source>
</evidence>
<dbReference type="GO" id="GO:0051225">
    <property type="term" value="P:spindle assembly"/>
    <property type="evidence" value="ECO:0007669"/>
    <property type="project" value="TreeGrafter"/>
</dbReference>
<feature type="region of interest" description="Disordered" evidence="2">
    <location>
        <begin position="1"/>
        <end position="110"/>
    </location>
</feature>
<dbReference type="GO" id="GO:0005737">
    <property type="term" value="C:cytoplasm"/>
    <property type="evidence" value="ECO:0007669"/>
    <property type="project" value="TreeGrafter"/>
</dbReference>
<evidence type="ECO:0008006" key="4">
    <source>
        <dbReference type="Google" id="ProtNLM"/>
    </source>
</evidence>
<dbReference type="GO" id="GO:0005880">
    <property type="term" value="C:nuclear microtubule"/>
    <property type="evidence" value="ECO:0007669"/>
    <property type="project" value="TreeGrafter"/>
</dbReference>